<protein>
    <submittedName>
        <fullName evidence="4">X-Pro dipeptidyl-peptidase-like protein</fullName>
    </submittedName>
</protein>
<evidence type="ECO:0000313" key="5">
    <source>
        <dbReference type="Proteomes" id="UP000295818"/>
    </source>
</evidence>
<gene>
    <name evidence="4" type="ORF">EV644_1213</name>
</gene>
<dbReference type="EMBL" id="SLWM01000021">
    <property type="protein sequence ID" value="TCO13924.1"/>
    <property type="molecule type" value="Genomic_DNA"/>
</dbReference>
<dbReference type="PANTHER" id="PTHR22946">
    <property type="entry name" value="DIENELACTONE HYDROLASE DOMAIN-CONTAINING PROTEIN-RELATED"/>
    <property type="match status" value="1"/>
</dbReference>
<feature type="transmembrane region" description="Helical" evidence="2">
    <location>
        <begin position="117"/>
        <end position="138"/>
    </location>
</feature>
<dbReference type="Pfam" id="PF02129">
    <property type="entry name" value="Peptidase_S15"/>
    <property type="match status" value="1"/>
</dbReference>
<feature type="transmembrane region" description="Helical" evidence="2">
    <location>
        <begin position="159"/>
        <end position="177"/>
    </location>
</feature>
<feature type="transmembrane region" description="Helical" evidence="2">
    <location>
        <begin position="59"/>
        <end position="77"/>
    </location>
</feature>
<dbReference type="InterPro" id="IPR050261">
    <property type="entry name" value="FrsA_esterase"/>
</dbReference>
<dbReference type="RefSeq" id="WP_132194599.1">
    <property type="nucleotide sequence ID" value="NZ_SLWM01000021.1"/>
</dbReference>
<proteinExistence type="inferred from homology"/>
<reference evidence="4 5" key="1">
    <citation type="journal article" date="2015" name="Stand. Genomic Sci.">
        <title>Genomic Encyclopedia of Bacterial and Archaeal Type Strains, Phase III: the genomes of soil and plant-associated and newly described type strains.</title>
        <authorList>
            <person name="Whitman W.B."/>
            <person name="Woyke T."/>
            <person name="Klenk H.P."/>
            <person name="Zhou Y."/>
            <person name="Lilburn T.G."/>
            <person name="Beck B.J."/>
            <person name="De Vos P."/>
            <person name="Vandamme P."/>
            <person name="Eisen J.A."/>
            <person name="Garrity G."/>
            <person name="Hugenholtz P."/>
            <person name="Kyrpides N.C."/>
        </authorList>
    </citation>
    <scope>NUCLEOTIDE SEQUENCE [LARGE SCALE GENOMIC DNA]</scope>
    <source>
        <strain evidence="4 5">VKM Ac-2538</strain>
    </source>
</reference>
<accession>A0ABY2BAJ1</accession>
<evidence type="ECO:0000256" key="2">
    <source>
        <dbReference type="SAM" id="Phobius"/>
    </source>
</evidence>
<keyword evidence="2" id="KW-0812">Transmembrane</keyword>
<evidence type="ECO:0000256" key="1">
    <source>
        <dbReference type="ARBA" id="ARBA00008645"/>
    </source>
</evidence>
<dbReference type="InterPro" id="IPR000383">
    <property type="entry name" value="Xaa-Pro-like_dom"/>
</dbReference>
<keyword evidence="5" id="KW-1185">Reference proteome</keyword>
<name>A0ABY2BAJ1_9ACTN</name>
<sequence>MDTDPALAPTRSAAIDDAAPGRLSGRYRVFLGATAVVGLHVVDDNFLQPAAGTHALDHLASGLVPLALLALGGWFHLRVRAGARALIAIATGIFGVMIGGFEAGYYSVAIGPSGDDFTGLLAIPAGLVLVGVGVSVLWRSRRRTPRLWWRYSRRLLLGLVGVVALYEVVLPVGVAYMSTHTARAVVPDADLGAPYENVTLKTSDGLSLEGWYVPSKNGAAVISFPGRKGSGTQAQARMLVEHGYGVLLFDRRGEGVSEGDGNMFGWGGERDIFAALDFLEQRPDVDPARIGGIGLSVGGELMVQAAAQDERLAAVVSEGSGTRSLPEELEEYTAVEVALNFPLLALKTAAVAVFSNTAVPPKLTDLIPRITPRPTMFIWAPNGGNVEWMNPTYNRLAGANSSIWEIDDVRHIRGLAGHPDEYQKRVVGFFDAALLQAQP</sequence>
<feature type="domain" description="Xaa-Pro dipeptidyl-peptidase-like" evidence="3">
    <location>
        <begin position="232"/>
        <end position="353"/>
    </location>
</feature>
<comment type="similarity">
    <text evidence="1">Belongs to the AB hydrolase superfamily.</text>
</comment>
<comment type="caution">
    <text evidence="4">The sequence shown here is derived from an EMBL/GenBank/DDBJ whole genome shotgun (WGS) entry which is preliminary data.</text>
</comment>
<dbReference type="SUPFAM" id="SSF53474">
    <property type="entry name" value="alpha/beta-Hydrolases"/>
    <property type="match status" value="1"/>
</dbReference>
<dbReference type="Gene3D" id="3.40.50.1820">
    <property type="entry name" value="alpha/beta hydrolase"/>
    <property type="match status" value="1"/>
</dbReference>
<keyword evidence="2" id="KW-0472">Membrane</keyword>
<keyword evidence="2" id="KW-1133">Transmembrane helix</keyword>
<evidence type="ECO:0000313" key="4">
    <source>
        <dbReference type="EMBL" id="TCO13924.1"/>
    </source>
</evidence>
<organism evidence="4 5">
    <name type="scientific">Kribbella orskensis</name>
    <dbReference type="NCBI Taxonomy" id="2512216"/>
    <lineage>
        <taxon>Bacteria</taxon>
        <taxon>Bacillati</taxon>
        <taxon>Actinomycetota</taxon>
        <taxon>Actinomycetes</taxon>
        <taxon>Propionibacteriales</taxon>
        <taxon>Kribbellaceae</taxon>
        <taxon>Kribbella</taxon>
    </lineage>
</organism>
<feature type="transmembrane region" description="Helical" evidence="2">
    <location>
        <begin position="84"/>
        <end position="105"/>
    </location>
</feature>
<evidence type="ECO:0000259" key="3">
    <source>
        <dbReference type="Pfam" id="PF02129"/>
    </source>
</evidence>
<dbReference type="InterPro" id="IPR029058">
    <property type="entry name" value="AB_hydrolase_fold"/>
</dbReference>
<dbReference type="Proteomes" id="UP000295818">
    <property type="component" value="Unassembled WGS sequence"/>
</dbReference>